<dbReference type="GO" id="GO:0004672">
    <property type="term" value="F:protein kinase activity"/>
    <property type="evidence" value="ECO:0007669"/>
    <property type="project" value="InterPro"/>
</dbReference>
<dbReference type="EMBL" id="FN596249">
    <property type="protein sequence ID" value="CCB58162.1"/>
    <property type="molecule type" value="Genomic_DNA"/>
</dbReference>
<dbReference type="Pfam" id="PF07714">
    <property type="entry name" value="PK_Tyr_Ser-Thr"/>
    <property type="match status" value="1"/>
</dbReference>
<organism evidence="3 4">
    <name type="scientific">Vitis vinifera</name>
    <name type="common">Grape</name>
    <dbReference type="NCBI Taxonomy" id="29760"/>
    <lineage>
        <taxon>Eukaryota</taxon>
        <taxon>Viridiplantae</taxon>
        <taxon>Streptophyta</taxon>
        <taxon>Embryophyta</taxon>
        <taxon>Tracheophyta</taxon>
        <taxon>Spermatophyta</taxon>
        <taxon>Magnoliopsida</taxon>
        <taxon>eudicotyledons</taxon>
        <taxon>Gunneridae</taxon>
        <taxon>Pentapetalae</taxon>
        <taxon>rosids</taxon>
        <taxon>Vitales</taxon>
        <taxon>Vitaceae</taxon>
        <taxon>Viteae</taxon>
        <taxon>Vitis</taxon>
    </lineage>
</organism>
<evidence type="ECO:0000313" key="3">
    <source>
        <dbReference type="EMBL" id="CCB58162.1"/>
    </source>
</evidence>
<name>F6HU00_VITVI</name>
<dbReference type="InterPro" id="IPR017441">
    <property type="entry name" value="Protein_kinase_ATP_BS"/>
</dbReference>
<dbReference type="Proteomes" id="UP000009183">
    <property type="component" value="Chromosome 14"/>
</dbReference>
<keyword evidence="1" id="KW-0547">Nucleotide-binding</keyword>
<dbReference type="PANTHER" id="PTHR27006:SF579">
    <property type="entry name" value="RKF3"/>
    <property type="match status" value="1"/>
</dbReference>
<accession>F6HU00</accession>
<dbReference type="PROSITE" id="PS00107">
    <property type="entry name" value="PROTEIN_KINASE_ATP"/>
    <property type="match status" value="1"/>
</dbReference>
<dbReference type="PROSITE" id="PS50011">
    <property type="entry name" value="PROTEIN_KINASE_DOM"/>
    <property type="match status" value="1"/>
</dbReference>
<keyword evidence="1" id="KW-0067">ATP-binding</keyword>
<sequence>MNFSWQNKIGNGLYGNVYNGILPDGSEVALKRFKNCTAAGDATFTHEVVVIASVRHVNLVALRGYCTATHP</sequence>
<proteinExistence type="predicted"/>
<dbReference type="InterPro" id="IPR000719">
    <property type="entry name" value="Prot_kinase_dom"/>
</dbReference>
<dbReference type="SUPFAM" id="SSF56112">
    <property type="entry name" value="Protein kinase-like (PK-like)"/>
    <property type="match status" value="1"/>
</dbReference>
<dbReference type="InParanoid" id="F6HU00"/>
<evidence type="ECO:0000256" key="1">
    <source>
        <dbReference type="PROSITE-ProRule" id="PRU10141"/>
    </source>
</evidence>
<dbReference type="AlphaFoldDB" id="F6HU00"/>
<protein>
    <recommendedName>
        <fullName evidence="2">Protein kinase domain-containing protein</fullName>
    </recommendedName>
</protein>
<feature type="domain" description="Protein kinase" evidence="2">
    <location>
        <begin position="3"/>
        <end position="71"/>
    </location>
</feature>
<evidence type="ECO:0000259" key="2">
    <source>
        <dbReference type="PROSITE" id="PS50011"/>
    </source>
</evidence>
<dbReference type="InterPro" id="IPR011009">
    <property type="entry name" value="Kinase-like_dom_sf"/>
</dbReference>
<dbReference type="HOGENOM" id="CLU_000288_139_5_1"/>
<dbReference type="Gene3D" id="3.30.200.20">
    <property type="entry name" value="Phosphorylase Kinase, domain 1"/>
    <property type="match status" value="1"/>
</dbReference>
<keyword evidence="4" id="KW-1185">Reference proteome</keyword>
<reference evidence="4" key="1">
    <citation type="journal article" date="2007" name="Nature">
        <title>The grapevine genome sequence suggests ancestral hexaploidization in major angiosperm phyla.</title>
        <authorList>
            <consortium name="The French-Italian Public Consortium for Grapevine Genome Characterization."/>
            <person name="Jaillon O."/>
            <person name="Aury J.-M."/>
            <person name="Noel B."/>
            <person name="Policriti A."/>
            <person name="Clepet C."/>
            <person name="Casagrande A."/>
            <person name="Choisne N."/>
            <person name="Aubourg S."/>
            <person name="Vitulo N."/>
            <person name="Jubin C."/>
            <person name="Vezzi A."/>
            <person name="Legeai F."/>
            <person name="Hugueney P."/>
            <person name="Dasilva C."/>
            <person name="Horner D."/>
            <person name="Mica E."/>
            <person name="Jublot D."/>
            <person name="Poulain J."/>
            <person name="Bruyere C."/>
            <person name="Billault A."/>
            <person name="Segurens B."/>
            <person name="Gouyvenoux M."/>
            <person name="Ugarte E."/>
            <person name="Cattonaro F."/>
            <person name="Anthouard V."/>
            <person name="Vico V."/>
            <person name="Del Fabbro C."/>
            <person name="Alaux M."/>
            <person name="Di Gaspero G."/>
            <person name="Dumas V."/>
            <person name="Felice N."/>
            <person name="Paillard S."/>
            <person name="Juman I."/>
            <person name="Moroldo M."/>
            <person name="Scalabrin S."/>
            <person name="Canaguier A."/>
            <person name="Le Clainche I."/>
            <person name="Malacrida G."/>
            <person name="Durand E."/>
            <person name="Pesole G."/>
            <person name="Laucou V."/>
            <person name="Chatelet P."/>
            <person name="Merdinoglu D."/>
            <person name="Delledonne M."/>
            <person name="Pezzotti M."/>
            <person name="Lecharny A."/>
            <person name="Scarpelli C."/>
            <person name="Artiguenave F."/>
            <person name="Pe M.E."/>
            <person name="Valle G."/>
            <person name="Morgante M."/>
            <person name="Caboche M."/>
            <person name="Adam-Blondon A.-F."/>
            <person name="Weissenbach J."/>
            <person name="Quetier F."/>
            <person name="Wincker P."/>
        </authorList>
    </citation>
    <scope>NUCLEOTIDE SEQUENCE [LARGE SCALE GENOMIC DNA]</scope>
    <source>
        <strain evidence="4">cv. Pinot noir / PN40024</strain>
    </source>
</reference>
<dbReference type="OrthoDB" id="1740582at2759"/>
<dbReference type="GO" id="GO:0005524">
    <property type="term" value="F:ATP binding"/>
    <property type="evidence" value="ECO:0007669"/>
    <property type="project" value="UniProtKB-UniRule"/>
</dbReference>
<gene>
    <name evidence="3" type="ordered locus">VIT_14s0030g00360</name>
</gene>
<dbReference type="PANTHER" id="PTHR27006">
    <property type="entry name" value="PROMASTIGOTE SURFACE ANTIGEN PROTEIN PSA"/>
    <property type="match status" value="1"/>
</dbReference>
<feature type="binding site" evidence="1">
    <location>
        <position position="31"/>
    </location>
    <ligand>
        <name>ATP</name>
        <dbReference type="ChEBI" id="CHEBI:30616"/>
    </ligand>
</feature>
<dbReference type="PaxDb" id="29760-VIT_14s0030g00360.t01"/>
<dbReference type="eggNOG" id="KOG1187">
    <property type="taxonomic scope" value="Eukaryota"/>
</dbReference>
<dbReference type="InterPro" id="IPR001245">
    <property type="entry name" value="Ser-Thr/Tyr_kinase_cat_dom"/>
</dbReference>
<evidence type="ECO:0000313" key="4">
    <source>
        <dbReference type="Proteomes" id="UP000009183"/>
    </source>
</evidence>
<dbReference type="STRING" id="29760.F6HU00"/>